<dbReference type="RefSeq" id="WP_115578471.1">
    <property type="nucleotide sequence ID" value="NZ_NXLX01000002.1"/>
</dbReference>
<evidence type="ECO:0000256" key="1">
    <source>
        <dbReference type="ARBA" id="ARBA00022729"/>
    </source>
</evidence>
<feature type="domain" description="PBP" evidence="2">
    <location>
        <begin position="162"/>
        <end position="275"/>
    </location>
</feature>
<dbReference type="Pfam" id="PF12849">
    <property type="entry name" value="PBP_like_2"/>
    <property type="match status" value="2"/>
</dbReference>
<sequence>MKNFRVFLVWVLAFHFIYGANIDVISREEGSGTRGAFVELFDIQKVNKKGKKIDHTTQRAEITNSTSVVLSTVSGNKNAIGYISLGSLSDKVKPLQINGAMPNAHNIKEKLYPIARPFNIVTNGKTSAIVQDFMNFILSKEGQAIVDKKGYISLDSATNFKSNQASGKITISGSSSVTPVMEALKEAYINLNPRANIQLQQSDSTIGVSSVIQGISDIGMVSRDLKQSEKDKGIVAEVIAMDGIVVIINKQNPIENLSKEQVRKIYLGNIKNWEDLH</sequence>
<organism evidence="3 4">
    <name type="scientific">Helicobacter anseris</name>
    <dbReference type="NCBI Taxonomy" id="375926"/>
    <lineage>
        <taxon>Bacteria</taxon>
        <taxon>Pseudomonadati</taxon>
        <taxon>Campylobacterota</taxon>
        <taxon>Epsilonproteobacteria</taxon>
        <taxon>Campylobacterales</taxon>
        <taxon>Helicobacteraceae</taxon>
        <taxon>Helicobacter</taxon>
    </lineage>
</organism>
<evidence type="ECO:0000259" key="2">
    <source>
        <dbReference type="Pfam" id="PF12849"/>
    </source>
</evidence>
<dbReference type="AlphaFoldDB" id="A0A3D8JBI5"/>
<dbReference type="OrthoDB" id="9783488at2"/>
<keyword evidence="4" id="KW-1185">Reference proteome</keyword>
<protein>
    <submittedName>
        <fullName evidence="3">Phosphate ABC transporter substrate-binding protein</fullName>
    </submittedName>
</protein>
<dbReference type="Proteomes" id="UP000256695">
    <property type="component" value="Unassembled WGS sequence"/>
</dbReference>
<gene>
    <name evidence="3" type="ORF">CQA57_01520</name>
</gene>
<keyword evidence="1" id="KW-0732">Signal</keyword>
<evidence type="ECO:0000313" key="3">
    <source>
        <dbReference type="EMBL" id="RDU74416.1"/>
    </source>
</evidence>
<dbReference type="PANTHER" id="PTHR30570">
    <property type="entry name" value="PERIPLASMIC PHOSPHATE BINDING COMPONENT OF PHOSPHATE ABC TRANSPORTER"/>
    <property type="match status" value="1"/>
</dbReference>
<dbReference type="PANTHER" id="PTHR30570:SF1">
    <property type="entry name" value="PHOSPHATE-BINDING PROTEIN PSTS"/>
    <property type="match status" value="1"/>
</dbReference>
<reference evidence="3 4" key="1">
    <citation type="submission" date="2018-04" db="EMBL/GenBank/DDBJ databases">
        <title>Novel Campyloabacter and Helicobacter Species and Strains.</title>
        <authorList>
            <person name="Mannion A.J."/>
            <person name="Shen Z."/>
            <person name="Fox J.G."/>
        </authorList>
    </citation>
    <scope>NUCLEOTIDE SEQUENCE [LARGE SCALE GENOMIC DNA]</scope>
    <source>
        <strain evidence="3 4">MIT 04-9362</strain>
    </source>
</reference>
<evidence type="ECO:0000313" key="4">
    <source>
        <dbReference type="Proteomes" id="UP000256695"/>
    </source>
</evidence>
<proteinExistence type="predicted"/>
<dbReference type="Gene3D" id="3.40.190.10">
    <property type="entry name" value="Periplasmic binding protein-like II"/>
    <property type="match status" value="4"/>
</dbReference>
<accession>A0A3D8JBI5</accession>
<comment type="caution">
    <text evidence="3">The sequence shown here is derived from an EMBL/GenBank/DDBJ whole genome shotgun (WGS) entry which is preliminary data.</text>
</comment>
<dbReference type="EMBL" id="NXLX01000002">
    <property type="protein sequence ID" value="RDU74416.1"/>
    <property type="molecule type" value="Genomic_DNA"/>
</dbReference>
<dbReference type="InterPro" id="IPR050811">
    <property type="entry name" value="Phosphate_ABC_transporter"/>
</dbReference>
<dbReference type="SUPFAM" id="SSF53850">
    <property type="entry name" value="Periplasmic binding protein-like II"/>
    <property type="match status" value="2"/>
</dbReference>
<dbReference type="InterPro" id="IPR024370">
    <property type="entry name" value="PBP_domain"/>
</dbReference>
<feature type="domain" description="PBP" evidence="2">
    <location>
        <begin position="20"/>
        <end position="141"/>
    </location>
</feature>
<name>A0A3D8JBI5_9HELI</name>